<evidence type="ECO:0000313" key="1">
    <source>
        <dbReference type="EMBL" id="ABU70973.1"/>
    </source>
</evidence>
<accession>A7MW81</accession>
<dbReference type="PATRIC" id="fig|338187.36.peg.1928"/>
<dbReference type="Proteomes" id="UP000008152">
    <property type="component" value="Chromosome I"/>
</dbReference>
<evidence type="ECO:0000313" key="2">
    <source>
        <dbReference type="Proteomes" id="UP000008152"/>
    </source>
</evidence>
<proteinExistence type="predicted"/>
<sequence>MSHEFGLIEGNFHNLEEADIASAIPAHLTFDQLKHHLHEGKLVLVSDTPQIPALLSYNDPIGPKTWRLNSEVISAFSDDATKELLAKTKIPRATGGYSTRIVTQSGILSNIRANADSIFPPITVNALFLRIPS</sequence>
<name>A7MW81_VIBC1</name>
<gene>
    <name evidence="1" type="ordered locus">VIBHAR_02008</name>
</gene>
<dbReference type="KEGG" id="vha:VIBHAR_02008"/>
<dbReference type="AlphaFoldDB" id="A7MW81"/>
<protein>
    <submittedName>
        <fullName evidence="1">Uncharacterized protein</fullName>
    </submittedName>
</protein>
<organism evidence="1 2">
    <name type="scientific">Vibrio campbellii (strain ATCC BAA-1116)</name>
    <dbReference type="NCBI Taxonomy" id="2902295"/>
    <lineage>
        <taxon>Bacteria</taxon>
        <taxon>Pseudomonadati</taxon>
        <taxon>Pseudomonadota</taxon>
        <taxon>Gammaproteobacteria</taxon>
        <taxon>Vibrionales</taxon>
        <taxon>Vibrionaceae</taxon>
        <taxon>Vibrio</taxon>
    </lineage>
</organism>
<dbReference type="EMBL" id="CP000789">
    <property type="protein sequence ID" value="ABU70973.1"/>
    <property type="molecule type" value="Genomic_DNA"/>
</dbReference>
<reference evidence="1 2" key="1">
    <citation type="submission" date="2007-08" db="EMBL/GenBank/DDBJ databases">
        <authorList>
            <consortium name="The Vibrio harveyi Genome Sequencing Project"/>
            <person name="Bassler B."/>
            <person name="Clifton S.W."/>
            <person name="Fulton L."/>
            <person name="Delehaunty K."/>
            <person name="Fronick C."/>
            <person name="Harrison M."/>
            <person name="Markivic C."/>
            <person name="Fulton R."/>
            <person name="Tin-Wollam A.-M."/>
            <person name="Shah N."/>
            <person name="Pepin K."/>
            <person name="Nash W."/>
            <person name="Thiruvilangam P."/>
            <person name="Bhonagiri V."/>
            <person name="Waters C."/>
            <person name="Tu K.C."/>
            <person name="Irgon J."/>
            <person name="Wilson R.K."/>
        </authorList>
    </citation>
    <scope>NUCLEOTIDE SEQUENCE [LARGE SCALE GENOMIC DNA]</scope>
    <source>
        <strain evidence="2">ATCC BAA-1116 / BB120</strain>
    </source>
</reference>